<dbReference type="PANTHER" id="PTHR36688:SF1">
    <property type="entry name" value="ENDONUCLEASE_EXONUCLEASE_PHOSPHATASE DOMAIN-CONTAINING PROTEIN"/>
    <property type="match status" value="1"/>
</dbReference>
<feature type="domain" description="Reverse transcriptase" evidence="2">
    <location>
        <begin position="431"/>
        <end position="680"/>
    </location>
</feature>
<keyword evidence="3" id="KW-1185">Reference proteome</keyword>
<dbReference type="InterPro" id="IPR052560">
    <property type="entry name" value="RdDP_mobile_element"/>
</dbReference>
<accession>A0A1I8HJM6</accession>
<dbReference type="InterPro" id="IPR000477">
    <property type="entry name" value="RT_dom"/>
</dbReference>
<dbReference type="SUPFAM" id="SSF56219">
    <property type="entry name" value="DNase I-like"/>
    <property type="match status" value="1"/>
</dbReference>
<dbReference type="PROSITE" id="PS50878">
    <property type="entry name" value="RT_POL"/>
    <property type="match status" value="1"/>
</dbReference>
<sequence length="805" mass="91448">ATRDQIKREISRGMWRCPPCSKAASLSPPSPTGSDPTIPRRGRSAPGWDSSKPTLTILQWNADGICNKMGELEELAQRLQVDIITVQESKLMSLNRTPKLVQAISPFARTANIKGGGLLLFVRQGIPYRKIQGWNGGTTEGSRIVVNTSARDRLIITNIYRPPIRRIEGEDHREHPSVDSWLRCHHREIITGDFNLHHPSWGSDADQGRDSLPQSRCLINWCSSTNYRILNSGAHTCIDRHSGRSSAPDLSIASQEIAPRCTWSTLNELGSDHKPILISISTARDTLRATPRFHWAWKKADWSQFRSILEEDCEHLNRGSIKKQVSRLTKGMLKAAELAIPRKKVSIRNKPYWDDELSKLRDHRNALREAAAPPRNGALKARSLSSAAAKRNMNFGRTLSEKWPNPRTPKSNGKQAAHPNENLVVDGKELCTDKDKANAFGRYYEDISTLKHDATHRKFKVQTATRLASYEADDDNYRRDFTEEQVARLVQAIQDGWERNPHLKTLAVLIDCSRAFDRVWRARLLARMMDEGLPACMVKWFDSFLEGRQIAVRIGATTGKWRRLREGVPQGAVSSPALFLLYVNAWSDYMTANVEYSGYADDIALWTTGRDIRELLARTQDALQKIEQWADHLRIDLNPSKTECCLYSRDRADRDRALHLSLNGHSIPSKKELKFLGVWIDHGLLFDKHSNAVKEKMARRTAIIRALAHREWGWDRALLLRVYRALVESVVWHAAAAWTPWLSSTRLDDLDRAQREALRAITGLPRSTPVEAIYMETNVSPISLEARRRALMAYEKSKPPPGRRS</sequence>
<dbReference type="WBParaSite" id="maker-uti_cns_0006610-snap-gene-0.2-mRNA-1">
    <property type="protein sequence ID" value="maker-uti_cns_0006610-snap-gene-0.2-mRNA-1"/>
    <property type="gene ID" value="maker-uti_cns_0006610-snap-gene-0.2"/>
</dbReference>
<dbReference type="Proteomes" id="UP000095280">
    <property type="component" value="Unplaced"/>
</dbReference>
<dbReference type="PANTHER" id="PTHR36688">
    <property type="entry name" value="ENDO/EXONUCLEASE/PHOSPHATASE DOMAIN-CONTAINING PROTEIN"/>
    <property type="match status" value="1"/>
</dbReference>
<dbReference type="GO" id="GO:0003824">
    <property type="term" value="F:catalytic activity"/>
    <property type="evidence" value="ECO:0007669"/>
    <property type="project" value="InterPro"/>
</dbReference>
<evidence type="ECO:0000256" key="1">
    <source>
        <dbReference type="SAM" id="MobiDB-lite"/>
    </source>
</evidence>
<evidence type="ECO:0000313" key="4">
    <source>
        <dbReference type="WBParaSite" id="maker-uti_cns_0006610-snap-gene-0.2-mRNA-1"/>
    </source>
</evidence>
<dbReference type="Pfam" id="PF00078">
    <property type="entry name" value="RVT_1"/>
    <property type="match status" value="1"/>
</dbReference>
<dbReference type="Pfam" id="PF14529">
    <property type="entry name" value="Exo_endo_phos_2"/>
    <property type="match status" value="1"/>
</dbReference>
<feature type="region of interest" description="Disordered" evidence="1">
    <location>
        <begin position="16"/>
        <end position="50"/>
    </location>
</feature>
<protein>
    <submittedName>
        <fullName evidence="4">Reverse transcriptase domain-containing protein</fullName>
    </submittedName>
</protein>
<evidence type="ECO:0000259" key="2">
    <source>
        <dbReference type="PROSITE" id="PS50878"/>
    </source>
</evidence>
<dbReference type="Gene3D" id="3.60.10.10">
    <property type="entry name" value="Endonuclease/exonuclease/phosphatase"/>
    <property type="match status" value="1"/>
</dbReference>
<dbReference type="InterPro" id="IPR043502">
    <property type="entry name" value="DNA/RNA_pol_sf"/>
</dbReference>
<proteinExistence type="predicted"/>
<feature type="region of interest" description="Disordered" evidence="1">
    <location>
        <begin position="397"/>
        <end position="419"/>
    </location>
</feature>
<evidence type="ECO:0000313" key="3">
    <source>
        <dbReference type="Proteomes" id="UP000095280"/>
    </source>
</evidence>
<dbReference type="InterPro" id="IPR036691">
    <property type="entry name" value="Endo/exonu/phosph_ase_sf"/>
</dbReference>
<dbReference type="InterPro" id="IPR005135">
    <property type="entry name" value="Endo/exonuclease/phosphatase"/>
</dbReference>
<organism evidence="3 4">
    <name type="scientific">Macrostomum lignano</name>
    <dbReference type="NCBI Taxonomy" id="282301"/>
    <lineage>
        <taxon>Eukaryota</taxon>
        <taxon>Metazoa</taxon>
        <taxon>Spiralia</taxon>
        <taxon>Lophotrochozoa</taxon>
        <taxon>Platyhelminthes</taxon>
        <taxon>Rhabditophora</taxon>
        <taxon>Macrostomorpha</taxon>
        <taxon>Macrostomida</taxon>
        <taxon>Macrostomidae</taxon>
        <taxon>Macrostomum</taxon>
    </lineage>
</organism>
<dbReference type="SUPFAM" id="SSF56672">
    <property type="entry name" value="DNA/RNA polymerases"/>
    <property type="match status" value="1"/>
</dbReference>
<reference evidence="4" key="1">
    <citation type="submission" date="2016-11" db="UniProtKB">
        <authorList>
            <consortium name="WormBaseParasite"/>
        </authorList>
    </citation>
    <scope>IDENTIFICATION</scope>
</reference>
<dbReference type="AlphaFoldDB" id="A0A1I8HJM6"/>
<name>A0A1I8HJM6_9PLAT</name>